<evidence type="ECO:0000313" key="3">
    <source>
        <dbReference type="EMBL" id="SEH56846.1"/>
    </source>
</evidence>
<evidence type="ECO:0000256" key="2">
    <source>
        <dbReference type="SAM" id="Phobius"/>
    </source>
</evidence>
<gene>
    <name evidence="3" type="ORF">SAMN05192561_1088</name>
</gene>
<dbReference type="RefSeq" id="WP_092817333.1">
    <property type="nucleotide sequence ID" value="NZ_FNWU01000008.1"/>
</dbReference>
<evidence type="ECO:0000256" key="1">
    <source>
        <dbReference type="SAM" id="MobiDB-lite"/>
    </source>
</evidence>
<organism evidence="3 4">
    <name type="scientific">Halopenitus malekzadehii</name>
    <dbReference type="NCBI Taxonomy" id="1267564"/>
    <lineage>
        <taxon>Archaea</taxon>
        <taxon>Methanobacteriati</taxon>
        <taxon>Methanobacteriota</taxon>
        <taxon>Stenosarchaea group</taxon>
        <taxon>Halobacteria</taxon>
        <taxon>Halobacteriales</taxon>
        <taxon>Haloferacaceae</taxon>
        <taxon>Halopenitus</taxon>
    </lineage>
</organism>
<feature type="region of interest" description="Disordered" evidence="1">
    <location>
        <begin position="28"/>
        <end position="47"/>
    </location>
</feature>
<feature type="transmembrane region" description="Helical" evidence="2">
    <location>
        <begin position="310"/>
        <end position="332"/>
    </location>
</feature>
<evidence type="ECO:0000313" key="4">
    <source>
        <dbReference type="Proteomes" id="UP000199215"/>
    </source>
</evidence>
<feature type="transmembrane region" description="Helical" evidence="2">
    <location>
        <begin position="462"/>
        <end position="481"/>
    </location>
</feature>
<accession>A0A1H6J447</accession>
<proteinExistence type="predicted"/>
<dbReference type="OrthoDB" id="343201at2157"/>
<feature type="transmembrane region" description="Helical" evidence="2">
    <location>
        <begin position="269"/>
        <end position="289"/>
    </location>
</feature>
<dbReference type="Proteomes" id="UP000199215">
    <property type="component" value="Unassembled WGS sequence"/>
</dbReference>
<keyword evidence="2" id="KW-1133">Transmembrane helix</keyword>
<sequence length="484" mass="50832">MQRSTVGIAALLVAVAIGLAVSGVVPEPGVEPDQGAEPDPPSVPEGSLVTVDGEYALWPYTSRERSSAGRTLAINVVFRDDPETVREALQNDPDADWREPPDADTSGTEQEESSDAGGSANATAEETNASPTNASEEPASDEPASDVNVSDVDEELIEEAVTTDWQRAHGSRRYAYFEHEGGHGTWVAETFQLHAGTYLGTRTHIRGYGSPDGTYTAVQAHGEYYDWFRLRHTVTDVSESARTVENDFIDSGATVAREYHGIDGGRSDGWLSVIDLAALPFLAVLLRRTTRRSIRVAGRRFLADAVRHRYAALLGVGLAALVLGVRASGIAFEAAYPTLSPKVAAAPLYLVLAVGLPAFTASIADHCDPDVAVLGVTLGLGGGFLIDFASLGVAVPAGLLAHRVAVVAALATIAAGRAMEGRDAMDGRSAVDGRSVVDGRDTVDDDGELAVDNNAEETLPGLAIVAVGLFGWAIVLALPLANVI</sequence>
<dbReference type="AlphaFoldDB" id="A0A1H6J447"/>
<keyword evidence="4" id="KW-1185">Reference proteome</keyword>
<feature type="compositionally biased region" description="Polar residues" evidence="1">
    <location>
        <begin position="120"/>
        <end position="135"/>
    </location>
</feature>
<feature type="transmembrane region" description="Helical" evidence="2">
    <location>
        <begin position="371"/>
        <end position="394"/>
    </location>
</feature>
<feature type="transmembrane region" description="Helical" evidence="2">
    <location>
        <begin position="344"/>
        <end position="364"/>
    </location>
</feature>
<dbReference type="STRING" id="1267564.SAMN05192561_1088"/>
<feature type="region of interest" description="Disordered" evidence="1">
    <location>
        <begin position="87"/>
        <end position="148"/>
    </location>
</feature>
<name>A0A1H6J447_9EURY</name>
<keyword evidence="2" id="KW-0472">Membrane</keyword>
<reference evidence="3 4" key="1">
    <citation type="submission" date="2016-10" db="EMBL/GenBank/DDBJ databases">
        <authorList>
            <person name="de Groot N.N."/>
        </authorList>
    </citation>
    <scope>NUCLEOTIDE SEQUENCE [LARGE SCALE GENOMIC DNA]</scope>
    <source>
        <strain evidence="3 4">IBRC-M10418</strain>
    </source>
</reference>
<dbReference type="EMBL" id="FNWU01000008">
    <property type="protein sequence ID" value="SEH56846.1"/>
    <property type="molecule type" value="Genomic_DNA"/>
</dbReference>
<keyword evidence="2" id="KW-0812">Transmembrane</keyword>
<protein>
    <submittedName>
        <fullName evidence="3">Uncharacterized protein</fullName>
    </submittedName>
</protein>